<comment type="caution">
    <text evidence="4">The sequence shown here is derived from an EMBL/GenBank/DDBJ whole genome shotgun (WGS) entry which is preliminary data.</text>
</comment>
<reference evidence="4" key="1">
    <citation type="submission" date="2023-06" db="EMBL/GenBank/DDBJ databases">
        <title>Genomic analysis of the entomopathogenic nematode Steinernema hermaphroditum.</title>
        <authorList>
            <person name="Schwarz E.M."/>
            <person name="Heppert J.K."/>
            <person name="Baniya A."/>
            <person name="Schwartz H.T."/>
            <person name="Tan C.-H."/>
            <person name="Antoshechkin I."/>
            <person name="Sternberg P.W."/>
            <person name="Goodrich-Blair H."/>
            <person name="Dillman A.R."/>
        </authorList>
    </citation>
    <scope>NUCLEOTIDE SEQUENCE</scope>
    <source>
        <strain evidence="4">PS9179</strain>
        <tissue evidence="4">Whole animal</tissue>
    </source>
</reference>
<feature type="transmembrane region" description="Helical" evidence="1">
    <location>
        <begin position="364"/>
        <end position="381"/>
    </location>
</feature>
<dbReference type="FunFam" id="2.70.170.10:FF:000063">
    <property type="entry name" value="Ligand-Gated ion Channel"/>
    <property type="match status" value="1"/>
</dbReference>
<dbReference type="GO" id="GO:0004888">
    <property type="term" value="F:transmembrane signaling receptor activity"/>
    <property type="evidence" value="ECO:0007669"/>
    <property type="project" value="InterPro"/>
</dbReference>
<dbReference type="InterPro" id="IPR036734">
    <property type="entry name" value="Neur_chan_lig-bd_sf"/>
</dbReference>
<evidence type="ECO:0000313" key="5">
    <source>
        <dbReference type="Proteomes" id="UP001175271"/>
    </source>
</evidence>
<organism evidence="4 5">
    <name type="scientific">Steinernema hermaphroditum</name>
    <dbReference type="NCBI Taxonomy" id="289476"/>
    <lineage>
        <taxon>Eukaryota</taxon>
        <taxon>Metazoa</taxon>
        <taxon>Ecdysozoa</taxon>
        <taxon>Nematoda</taxon>
        <taxon>Chromadorea</taxon>
        <taxon>Rhabditida</taxon>
        <taxon>Tylenchina</taxon>
        <taxon>Panagrolaimomorpha</taxon>
        <taxon>Strongyloidoidea</taxon>
        <taxon>Steinernematidae</taxon>
        <taxon>Steinernema</taxon>
    </lineage>
</organism>
<feature type="chain" id="PRO_5041457936" description="Neurotransmitter-gated ion-channel ligand-binding domain-containing protein" evidence="2">
    <location>
        <begin position="21"/>
        <end position="530"/>
    </location>
</feature>
<accession>A0AA39GPQ4</accession>
<dbReference type="InterPro" id="IPR006202">
    <property type="entry name" value="Neur_chan_lig-bd"/>
</dbReference>
<keyword evidence="5" id="KW-1185">Reference proteome</keyword>
<keyword evidence="2" id="KW-0732">Signal</keyword>
<evidence type="ECO:0000259" key="3">
    <source>
        <dbReference type="Pfam" id="PF02931"/>
    </source>
</evidence>
<dbReference type="GO" id="GO:0005230">
    <property type="term" value="F:extracellular ligand-gated monoatomic ion channel activity"/>
    <property type="evidence" value="ECO:0007669"/>
    <property type="project" value="InterPro"/>
</dbReference>
<dbReference type="GO" id="GO:0016020">
    <property type="term" value="C:membrane"/>
    <property type="evidence" value="ECO:0007669"/>
    <property type="project" value="InterPro"/>
</dbReference>
<dbReference type="EMBL" id="JAUCMV010000006">
    <property type="protein sequence ID" value="KAK0390493.1"/>
    <property type="molecule type" value="Genomic_DNA"/>
</dbReference>
<dbReference type="Gene3D" id="2.70.170.10">
    <property type="entry name" value="Neurotransmitter-gated ion-channel ligand-binding domain"/>
    <property type="match status" value="1"/>
</dbReference>
<dbReference type="Proteomes" id="UP001175271">
    <property type="component" value="Unassembled WGS sequence"/>
</dbReference>
<feature type="signal peptide" evidence="2">
    <location>
        <begin position="1"/>
        <end position="20"/>
    </location>
</feature>
<dbReference type="InterPro" id="IPR006201">
    <property type="entry name" value="Neur_channel"/>
</dbReference>
<proteinExistence type="predicted"/>
<dbReference type="AlphaFoldDB" id="A0AA39GPQ4"/>
<keyword evidence="1" id="KW-1133">Transmembrane helix</keyword>
<protein>
    <recommendedName>
        <fullName evidence="3">Neurotransmitter-gated ion-channel ligand-binding domain-containing protein</fullName>
    </recommendedName>
</protein>
<name>A0AA39GPQ4_9BILA</name>
<gene>
    <name evidence="4" type="ORF">QR680_019377</name>
</gene>
<keyword evidence="1" id="KW-0472">Membrane</keyword>
<evidence type="ECO:0000256" key="2">
    <source>
        <dbReference type="SAM" id="SignalP"/>
    </source>
</evidence>
<sequence>MWRLTCFFAVSLLFLSAVEGKPQTVAPGTGDCSKIGELFKLNNDHSVLVDSLNAGCEKFANDECKNFKPFIERIDKEIVRNSAVKYDQMRIDFFIRIIGEYINRNTARRDAVVNIQLNNGWGSVWQLADCQQLEQHQFASFEQCLYYFLATETQKKYANAAVPHAIASLPPSYGKRNRSVNVRVSQITLQHSHLNEFLKDLSIHGYLQLDWNDERLSWDSNRWKINQLQIRSASHVWLPLITAQSFDGALANGDTVEIRRIETTRRGNVSALVNFSLKTFCEDSDFKNFPDDVYKCCFQLEPFKNQDIIQLLADGMPVFTDPKSFRDYGWLMSGTIPTVSSDPISQLQFCINLQRSTNSVRIELTLPTWTCAILFLFTPFLGRIQIQINAKMFILFLQFLTLQLFSNRIAPHLGSASATPIILRILEFAIVMNTVSIITSILVWMFMRLKRTLPPWGWLSQASQIINRVLCIFNTVDEPDHDIELERQNSDKTGGAGRYQQDWNSAFIAIHGALMTAFSVVFIIGYLIIR</sequence>
<feature type="domain" description="Neurotransmitter-gated ion-channel ligand-binding" evidence="3">
    <location>
        <begin position="176"/>
        <end position="306"/>
    </location>
</feature>
<keyword evidence="1" id="KW-0812">Transmembrane</keyword>
<evidence type="ECO:0000313" key="4">
    <source>
        <dbReference type="EMBL" id="KAK0390493.1"/>
    </source>
</evidence>
<feature type="transmembrane region" description="Helical" evidence="1">
    <location>
        <begin position="506"/>
        <end position="529"/>
    </location>
</feature>
<dbReference type="PANTHER" id="PTHR18945">
    <property type="entry name" value="NEUROTRANSMITTER GATED ION CHANNEL"/>
    <property type="match status" value="1"/>
</dbReference>
<feature type="transmembrane region" description="Helical" evidence="1">
    <location>
        <begin position="422"/>
        <end position="446"/>
    </location>
</feature>
<dbReference type="Pfam" id="PF02931">
    <property type="entry name" value="Neur_chan_LBD"/>
    <property type="match status" value="1"/>
</dbReference>
<dbReference type="SUPFAM" id="SSF63712">
    <property type="entry name" value="Nicotinic receptor ligand binding domain-like"/>
    <property type="match status" value="1"/>
</dbReference>
<evidence type="ECO:0000256" key="1">
    <source>
        <dbReference type="SAM" id="Phobius"/>
    </source>
</evidence>